<accession>A0A3T1CWP3</accession>
<reference evidence="2" key="1">
    <citation type="journal article" date="2019" name="J. Virol.">
        <title>Medusavirus, a novel large DNA virus discovered from hot spring water.</title>
        <authorList>
            <person name="Yoshikawa G."/>
            <person name="Blanc-Mathieu R."/>
            <person name="Song C."/>
            <person name="Kayama Y."/>
            <person name="Mochizuki T."/>
            <person name="Murata K."/>
            <person name="Ogata H."/>
            <person name="Takemura M."/>
        </authorList>
    </citation>
    <scope>NUCLEOTIDE SEQUENCE [LARGE SCALE GENOMIC DNA]</scope>
</reference>
<dbReference type="KEGG" id="vg:80540581"/>
<dbReference type="EMBL" id="AP018495">
    <property type="protein sequence ID" value="BBI30229.1"/>
    <property type="molecule type" value="Genomic_DNA"/>
</dbReference>
<sequence>MQASTPRYSTRDLNAIHRDACAQLLVVPGVWSVSVKRLEGNETPIIEVGVKVQDVKLPAAIVIASLDHQCFSVVKVVV</sequence>
<organism evidence="1 2">
    <name type="scientific">Acanthamoeba castellanii medusavirus J1</name>
    <dbReference type="NCBI Taxonomy" id="3114988"/>
    <lineage>
        <taxon>Viruses</taxon>
        <taxon>Varidnaviria</taxon>
        <taxon>Bamfordvirae</taxon>
        <taxon>Nucleocytoviricota</taxon>
        <taxon>Megaviricetes</taxon>
        <taxon>Mamonoviridae</taxon>
        <taxon>Medusavirus</taxon>
        <taxon>Medusavirus medusae</taxon>
    </lineage>
</organism>
<evidence type="ECO:0000313" key="1">
    <source>
        <dbReference type="EMBL" id="BBI30229.1"/>
    </source>
</evidence>
<dbReference type="Proteomes" id="UP001161669">
    <property type="component" value="Segment"/>
</dbReference>
<name>A0A3T1CWP3_9VIRU</name>
<keyword evidence="2" id="KW-1185">Reference proteome</keyword>
<proteinExistence type="predicted"/>
<evidence type="ECO:0000313" key="2">
    <source>
        <dbReference type="Proteomes" id="UP001161669"/>
    </source>
</evidence>
<protein>
    <submittedName>
        <fullName evidence="1">Uncharacterized protein</fullName>
    </submittedName>
</protein>